<reference evidence="2" key="1">
    <citation type="journal article" date="2023" name="Mol. Phylogenet. Evol.">
        <title>Genome-scale phylogeny and comparative genomics of the fungal order Sordariales.</title>
        <authorList>
            <person name="Hensen N."/>
            <person name="Bonometti L."/>
            <person name="Westerberg I."/>
            <person name="Brannstrom I.O."/>
            <person name="Guillou S."/>
            <person name="Cros-Aarteil S."/>
            <person name="Calhoun S."/>
            <person name="Haridas S."/>
            <person name="Kuo A."/>
            <person name="Mondo S."/>
            <person name="Pangilinan J."/>
            <person name="Riley R."/>
            <person name="LaButti K."/>
            <person name="Andreopoulos B."/>
            <person name="Lipzen A."/>
            <person name="Chen C."/>
            <person name="Yan M."/>
            <person name="Daum C."/>
            <person name="Ng V."/>
            <person name="Clum A."/>
            <person name="Steindorff A."/>
            <person name="Ohm R.A."/>
            <person name="Martin F."/>
            <person name="Silar P."/>
            <person name="Natvig D.O."/>
            <person name="Lalanne C."/>
            <person name="Gautier V."/>
            <person name="Ament-Velasquez S.L."/>
            <person name="Kruys A."/>
            <person name="Hutchinson M.I."/>
            <person name="Powell A.J."/>
            <person name="Barry K."/>
            <person name="Miller A.N."/>
            <person name="Grigoriev I.V."/>
            <person name="Debuchy R."/>
            <person name="Gladieux P."/>
            <person name="Hiltunen Thoren M."/>
            <person name="Johannesson H."/>
        </authorList>
    </citation>
    <scope>NUCLEOTIDE SEQUENCE</scope>
    <source>
        <strain evidence="2">CBS 990.96</strain>
    </source>
</reference>
<dbReference type="AlphaFoldDB" id="A0AAN7BKQ6"/>
<organism evidence="2 3">
    <name type="scientific">Podospora fimiseda</name>
    <dbReference type="NCBI Taxonomy" id="252190"/>
    <lineage>
        <taxon>Eukaryota</taxon>
        <taxon>Fungi</taxon>
        <taxon>Dikarya</taxon>
        <taxon>Ascomycota</taxon>
        <taxon>Pezizomycotina</taxon>
        <taxon>Sordariomycetes</taxon>
        <taxon>Sordariomycetidae</taxon>
        <taxon>Sordariales</taxon>
        <taxon>Podosporaceae</taxon>
        <taxon>Podospora</taxon>
    </lineage>
</organism>
<reference evidence="2" key="2">
    <citation type="submission" date="2023-05" db="EMBL/GenBank/DDBJ databases">
        <authorList>
            <consortium name="Lawrence Berkeley National Laboratory"/>
            <person name="Steindorff A."/>
            <person name="Hensen N."/>
            <person name="Bonometti L."/>
            <person name="Westerberg I."/>
            <person name="Brannstrom I.O."/>
            <person name="Guillou S."/>
            <person name="Cros-Aarteil S."/>
            <person name="Calhoun S."/>
            <person name="Haridas S."/>
            <person name="Kuo A."/>
            <person name="Mondo S."/>
            <person name="Pangilinan J."/>
            <person name="Riley R."/>
            <person name="Labutti K."/>
            <person name="Andreopoulos B."/>
            <person name="Lipzen A."/>
            <person name="Chen C."/>
            <person name="Yanf M."/>
            <person name="Daum C."/>
            <person name="Ng V."/>
            <person name="Clum A."/>
            <person name="Ohm R."/>
            <person name="Martin F."/>
            <person name="Silar P."/>
            <person name="Natvig D."/>
            <person name="Lalanne C."/>
            <person name="Gautier V."/>
            <person name="Ament-Velasquez S.L."/>
            <person name="Kruys A."/>
            <person name="Hutchinson M.I."/>
            <person name="Powell A.J."/>
            <person name="Barry K."/>
            <person name="Miller A.N."/>
            <person name="Grigoriev I.V."/>
            <person name="Debuchy R."/>
            <person name="Gladieux P."/>
            <person name="Thoren M.H."/>
            <person name="Johannesson H."/>
        </authorList>
    </citation>
    <scope>NUCLEOTIDE SEQUENCE</scope>
    <source>
        <strain evidence="2">CBS 990.96</strain>
    </source>
</reference>
<dbReference type="SUPFAM" id="SSF51556">
    <property type="entry name" value="Metallo-dependent hydrolases"/>
    <property type="match status" value="1"/>
</dbReference>
<protein>
    <submittedName>
        <fullName evidence="2">Adenosine deaminase CECR1-A</fullName>
    </submittedName>
</protein>
<evidence type="ECO:0000256" key="1">
    <source>
        <dbReference type="SAM" id="MobiDB-lite"/>
    </source>
</evidence>
<evidence type="ECO:0000313" key="2">
    <source>
        <dbReference type="EMBL" id="KAK4225037.1"/>
    </source>
</evidence>
<sequence length="548" mass="61773">MPPLADEDYADLLTHEIPSFDDPVIQKYLSSKQALILEEKKHFSDHSFRQALSPLAKKACAIFDSLLSKEKEIPEPKDTKSYTILQLLPKGGLLNCHLHDLIDFTELAELVIGTRGLFISSTTAQDGKGVSIKFFAKSREEKEGWVRIDEAAKKFRQDDGVAGFLPWLRGLFFGGGEERSDGGSEEEEKDSAEMDSNSGEKILREVLYYEPIFRRALRRVFELMVLDGVLWGELRMTFPIQFYRENSETPEDENDYDYLFKVIREEVDKFRAGLISDQVFWGVRIIWSTTSEGVVDQRGLIQDMDDCITTKISHPDLVAGYDPSMVLARASKEGWIIPCLFWFRKQCAQEDVQIPFLCGSVESDDNLFDTLLLGARRVWIKGGEEGRRIVMNNPKFLEAVKDKKILVGVEPAAIVPVWRRGRNSSITEANTVGTISGLVAQGVCCAVGVGQERQLSRELWMMMMNGNKGEGGVDLATLGCMAENSVRWGVFEDLDGGSWTKEIREASVGDGTKAERLRKWAVEWERFCLCVVHEFGDEEEDVEVGGDD</sequence>
<feature type="region of interest" description="Disordered" evidence="1">
    <location>
        <begin position="176"/>
        <end position="197"/>
    </location>
</feature>
<gene>
    <name evidence="2" type="ORF">QBC38DRAFT_457720</name>
</gene>
<proteinExistence type="predicted"/>
<evidence type="ECO:0000313" key="3">
    <source>
        <dbReference type="Proteomes" id="UP001301958"/>
    </source>
</evidence>
<dbReference type="EMBL" id="MU865377">
    <property type="protein sequence ID" value="KAK4225037.1"/>
    <property type="molecule type" value="Genomic_DNA"/>
</dbReference>
<keyword evidence="3" id="KW-1185">Reference proteome</keyword>
<accession>A0AAN7BKQ6</accession>
<name>A0AAN7BKQ6_9PEZI</name>
<comment type="caution">
    <text evidence="2">The sequence shown here is derived from an EMBL/GenBank/DDBJ whole genome shotgun (WGS) entry which is preliminary data.</text>
</comment>
<dbReference type="Proteomes" id="UP001301958">
    <property type="component" value="Unassembled WGS sequence"/>
</dbReference>
<dbReference type="InterPro" id="IPR032466">
    <property type="entry name" value="Metal_Hydrolase"/>
</dbReference>
<dbReference type="Gene3D" id="3.20.20.140">
    <property type="entry name" value="Metal-dependent hydrolases"/>
    <property type="match status" value="1"/>
</dbReference>